<feature type="compositionally biased region" description="Polar residues" evidence="3">
    <location>
        <begin position="414"/>
        <end position="429"/>
    </location>
</feature>
<feature type="compositionally biased region" description="Basic and acidic residues" evidence="3">
    <location>
        <begin position="504"/>
        <end position="516"/>
    </location>
</feature>
<dbReference type="GeneID" id="63787711"/>
<dbReference type="OrthoDB" id="2288358at2759"/>
<dbReference type="InterPro" id="IPR052605">
    <property type="entry name" value="Fungal_trans_regulator"/>
</dbReference>
<dbReference type="Pfam" id="PF05224">
    <property type="entry name" value="NDT80_PhoG"/>
    <property type="match status" value="1"/>
</dbReference>
<dbReference type="GO" id="GO:0045944">
    <property type="term" value="P:positive regulation of transcription by RNA polymerase II"/>
    <property type="evidence" value="ECO:0007669"/>
    <property type="project" value="TreeGrafter"/>
</dbReference>
<evidence type="ECO:0000259" key="4">
    <source>
        <dbReference type="PROSITE" id="PS51517"/>
    </source>
</evidence>
<dbReference type="RefSeq" id="XP_040725988.1">
    <property type="nucleotide sequence ID" value="XM_040871112.1"/>
</dbReference>
<evidence type="ECO:0000256" key="1">
    <source>
        <dbReference type="ARBA" id="ARBA00023125"/>
    </source>
</evidence>
<dbReference type="GO" id="GO:0000228">
    <property type="term" value="C:nuclear chromosome"/>
    <property type="evidence" value="ECO:0007669"/>
    <property type="project" value="TreeGrafter"/>
</dbReference>
<dbReference type="Proteomes" id="UP000193685">
    <property type="component" value="Unassembled WGS sequence"/>
</dbReference>
<dbReference type="GO" id="GO:0051321">
    <property type="term" value="P:meiotic cell cycle"/>
    <property type="evidence" value="ECO:0007669"/>
    <property type="project" value="TreeGrafter"/>
</dbReference>
<reference evidence="5 6" key="1">
    <citation type="submission" date="2016-07" db="EMBL/GenBank/DDBJ databases">
        <title>Pervasive Adenine N6-methylation of Active Genes in Fungi.</title>
        <authorList>
            <consortium name="DOE Joint Genome Institute"/>
            <person name="Mondo S.J."/>
            <person name="Dannebaum R.O."/>
            <person name="Kuo R.C."/>
            <person name="Labutti K."/>
            <person name="Haridas S."/>
            <person name="Kuo A."/>
            <person name="Salamov A."/>
            <person name="Ahrendt S.R."/>
            <person name="Lipzen A."/>
            <person name="Sullivan W."/>
            <person name="Andreopoulos W.B."/>
            <person name="Clum A."/>
            <person name="Lindquist E."/>
            <person name="Daum C."/>
            <person name="Ramamoorthy G.K."/>
            <person name="Gryganskyi A."/>
            <person name="Culley D."/>
            <person name="Magnuson J.K."/>
            <person name="James T.Y."/>
            <person name="O'Malley M.A."/>
            <person name="Stajich J.E."/>
            <person name="Spatafora J.W."/>
            <person name="Visel A."/>
            <person name="Grigoriev I.V."/>
        </authorList>
    </citation>
    <scope>NUCLEOTIDE SEQUENCE [LARGE SCALE GENOMIC DNA]</scope>
    <source>
        <strain evidence="5 6">12-1054</strain>
    </source>
</reference>
<organism evidence="5 6">
    <name type="scientific">Protomyces lactucae-debilis</name>
    <dbReference type="NCBI Taxonomy" id="2754530"/>
    <lineage>
        <taxon>Eukaryota</taxon>
        <taxon>Fungi</taxon>
        <taxon>Dikarya</taxon>
        <taxon>Ascomycota</taxon>
        <taxon>Taphrinomycotina</taxon>
        <taxon>Taphrinomycetes</taxon>
        <taxon>Taphrinales</taxon>
        <taxon>Protomycetaceae</taxon>
        <taxon>Protomyces</taxon>
    </lineage>
</organism>
<feature type="region of interest" description="Disordered" evidence="3">
    <location>
        <begin position="439"/>
        <end position="516"/>
    </location>
</feature>
<dbReference type="STRING" id="56484.A0A1Y2FIE2"/>
<evidence type="ECO:0000256" key="3">
    <source>
        <dbReference type="SAM" id="MobiDB-lite"/>
    </source>
</evidence>
<sequence>MPVIRTETKAAPLQYKLRPRKSKSLAVPSSSDSEGREEGTASPSASDPEVQESKASSDDDEDSAVKPVRPSRLDPIMAGAARHGSVREAGAPEFSKIYYQVHVYDQEGKQQDVSFQASLSRGFFRARGDWTCYRRNYITVSVQLVDLPQPLLLYNGQTLEHFGFKLSGCTCRDPPEPIDLIQHTAKRDKGPQDQPEFRPIEAAEFQTLWDRIQFRTATANNGKKQEQQQYFSLRVSLMAYATGNNLPGAWVEIAARYSDPLVVRGRSPGHYNDPHDRPASSVSPEQPQARVVRPTRAKRPHQPIAPRPPQPAPTYAGPIMMDAVPALRQAIRRGEPYPVPRHVHLVYAGNMRLPAEQYVSSRTPQDHGRPVHQTMTLPLPPPPPMQLQLPPLRLEGSGSNEGSRLPTYDEVIQGSKSPRSGTEHSTPVSLVSLPHGQETADAPLLGDLPPSPPADHKAAGLSESRCTTDTGHPLLAGHTKLNDGRVRIDQLLAGKQSPAPATMDTKKKDNGKPSST</sequence>
<keyword evidence="6" id="KW-1185">Reference proteome</keyword>
<dbReference type="EMBL" id="MCFI01000007">
    <property type="protein sequence ID" value="ORY83693.1"/>
    <property type="molecule type" value="Genomic_DNA"/>
</dbReference>
<dbReference type="SUPFAM" id="SSF49417">
    <property type="entry name" value="p53-like transcription factors"/>
    <property type="match status" value="1"/>
</dbReference>
<evidence type="ECO:0000256" key="2">
    <source>
        <dbReference type="PROSITE-ProRule" id="PRU00850"/>
    </source>
</evidence>
<feature type="compositionally biased region" description="Pro residues" evidence="3">
    <location>
        <begin position="303"/>
        <end position="312"/>
    </location>
</feature>
<dbReference type="InterPro" id="IPR037141">
    <property type="entry name" value="NDT80_DNA-bd_dom_sf"/>
</dbReference>
<dbReference type="PANTHER" id="PTHR35144:SF2">
    <property type="entry name" value="MEIOSIS-SPECIFIC TRANSCRIPTION FACTOR NDT80"/>
    <property type="match status" value="1"/>
</dbReference>
<feature type="DNA-binding region" description="NDT80" evidence="2">
    <location>
        <begin position="39"/>
        <end position="275"/>
    </location>
</feature>
<evidence type="ECO:0000313" key="5">
    <source>
        <dbReference type="EMBL" id="ORY83693.1"/>
    </source>
</evidence>
<proteinExistence type="predicted"/>
<protein>
    <recommendedName>
        <fullName evidence="4">NDT80 domain-containing protein</fullName>
    </recommendedName>
</protein>
<dbReference type="PANTHER" id="PTHR35144">
    <property type="entry name" value="MEIOSIS-SPECIFIC TRANSCRIPTION FACTOR NDT80"/>
    <property type="match status" value="1"/>
</dbReference>
<keyword evidence="1 2" id="KW-0238">DNA-binding</keyword>
<dbReference type="PROSITE" id="PS51517">
    <property type="entry name" value="NDT80"/>
    <property type="match status" value="1"/>
</dbReference>
<comment type="caution">
    <text evidence="5">The sequence shown here is derived from an EMBL/GenBank/DDBJ whole genome shotgun (WGS) entry which is preliminary data.</text>
</comment>
<feature type="region of interest" description="Disordered" evidence="3">
    <location>
        <begin position="411"/>
        <end position="430"/>
    </location>
</feature>
<dbReference type="GO" id="GO:0003677">
    <property type="term" value="F:DNA binding"/>
    <property type="evidence" value="ECO:0007669"/>
    <property type="project" value="UniProtKB-KW"/>
</dbReference>
<dbReference type="AlphaFoldDB" id="A0A1Y2FIE2"/>
<name>A0A1Y2FIE2_PROLT</name>
<gene>
    <name evidence="5" type="ORF">BCR37DRAFT_392164</name>
</gene>
<feature type="domain" description="NDT80" evidence="4">
    <location>
        <begin position="39"/>
        <end position="275"/>
    </location>
</feature>
<dbReference type="GO" id="GO:0003700">
    <property type="term" value="F:DNA-binding transcription factor activity"/>
    <property type="evidence" value="ECO:0007669"/>
    <property type="project" value="UniProtKB-UniRule"/>
</dbReference>
<feature type="region of interest" description="Disordered" evidence="3">
    <location>
        <begin position="265"/>
        <end position="313"/>
    </location>
</feature>
<dbReference type="InterPro" id="IPR024061">
    <property type="entry name" value="NDT80_DNA-bd_dom"/>
</dbReference>
<feature type="region of interest" description="Disordered" evidence="3">
    <location>
        <begin position="1"/>
        <end position="76"/>
    </location>
</feature>
<dbReference type="InterPro" id="IPR008967">
    <property type="entry name" value="p53-like_TF_DNA-bd_sf"/>
</dbReference>
<evidence type="ECO:0000313" key="6">
    <source>
        <dbReference type="Proteomes" id="UP000193685"/>
    </source>
</evidence>
<accession>A0A1Y2FIE2</accession>
<dbReference type="Gene3D" id="2.60.40.1390">
    <property type="entry name" value="NDT80 DNA-binding domain"/>
    <property type="match status" value="2"/>
</dbReference>